<evidence type="ECO:0000313" key="5">
    <source>
        <dbReference type="Ensembl" id="ENSECRP00000026572.1"/>
    </source>
</evidence>
<feature type="compositionally biased region" description="Polar residues" evidence="3">
    <location>
        <begin position="432"/>
        <end position="449"/>
    </location>
</feature>
<dbReference type="GeneTree" id="ENSGT00940000158316"/>
<dbReference type="AlphaFoldDB" id="A0A8C4T3D3"/>
<keyword evidence="6" id="KW-1185">Reference proteome</keyword>
<gene>
    <name evidence="5" type="primary">TERF2</name>
</gene>
<dbReference type="Pfam" id="PF08558">
    <property type="entry name" value="TRF"/>
    <property type="match status" value="1"/>
</dbReference>
<evidence type="ECO:0000313" key="6">
    <source>
        <dbReference type="Proteomes" id="UP000694620"/>
    </source>
</evidence>
<feature type="compositionally biased region" description="Basic and acidic residues" evidence="3">
    <location>
        <begin position="407"/>
        <end position="426"/>
    </location>
</feature>
<name>A0A8C4T3D3_ERPCA</name>
<keyword evidence="1" id="KW-0238">DNA-binding</keyword>
<dbReference type="GO" id="GO:0070187">
    <property type="term" value="C:shelterin complex"/>
    <property type="evidence" value="ECO:0007669"/>
    <property type="project" value="TreeGrafter"/>
</dbReference>
<dbReference type="InterPro" id="IPR013867">
    <property type="entry name" value="Telomere_rpt-bd_fac_dimer_dom"/>
</dbReference>
<evidence type="ECO:0000256" key="1">
    <source>
        <dbReference type="ARBA" id="ARBA00023125"/>
    </source>
</evidence>
<dbReference type="Ensembl" id="ENSECRT00000027125.1">
    <property type="protein sequence ID" value="ENSECRP00000026572.1"/>
    <property type="gene ID" value="ENSECRG00000017960.1"/>
</dbReference>
<feature type="region of interest" description="Disordered" evidence="3">
    <location>
        <begin position="1"/>
        <end position="29"/>
    </location>
</feature>
<dbReference type="GO" id="GO:0032208">
    <property type="term" value="P:negative regulation of telomere maintenance via recombination"/>
    <property type="evidence" value="ECO:0007669"/>
    <property type="project" value="TreeGrafter"/>
</dbReference>
<dbReference type="InterPro" id="IPR036507">
    <property type="entry name" value="Telomere_rpt-bd_fac_dimer_sf"/>
</dbReference>
<dbReference type="GO" id="GO:0003720">
    <property type="term" value="F:telomerase activity"/>
    <property type="evidence" value="ECO:0007669"/>
    <property type="project" value="TreeGrafter"/>
</dbReference>
<dbReference type="GO" id="GO:0070198">
    <property type="term" value="P:protein localization to chromosome, telomeric region"/>
    <property type="evidence" value="ECO:0007669"/>
    <property type="project" value="TreeGrafter"/>
</dbReference>
<feature type="region of interest" description="Disordered" evidence="3">
    <location>
        <begin position="407"/>
        <end position="463"/>
    </location>
</feature>
<dbReference type="GO" id="GO:0061820">
    <property type="term" value="P:telomeric D-loop disassembly"/>
    <property type="evidence" value="ECO:0007669"/>
    <property type="project" value="TreeGrafter"/>
</dbReference>
<proteinExistence type="predicted"/>
<feature type="compositionally biased region" description="Low complexity" evidence="3">
    <location>
        <begin position="346"/>
        <end position="357"/>
    </location>
</feature>
<accession>A0A8C4T3D3</accession>
<dbReference type="GO" id="GO:0098505">
    <property type="term" value="F:G-rich strand telomeric DNA binding"/>
    <property type="evidence" value="ECO:0007669"/>
    <property type="project" value="TreeGrafter"/>
</dbReference>
<reference evidence="5" key="3">
    <citation type="submission" date="2025-09" db="UniProtKB">
        <authorList>
            <consortium name="Ensembl"/>
        </authorList>
    </citation>
    <scope>IDENTIFICATION</scope>
</reference>
<feature type="compositionally biased region" description="Polar residues" evidence="3">
    <location>
        <begin position="358"/>
        <end position="372"/>
    </location>
</feature>
<dbReference type="GO" id="GO:0042803">
    <property type="term" value="F:protein homodimerization activity"/>
    <property type="evidence" value="ECO:0007669"/>
    <property type="project" value="InterPro"/>
</dbReference>
<dbReference type="InterPro" id="IPR030657">
    <property type="entry name" value="TERF2"/>
</dbReference>
<feature type="domain" description="Telomere repeat-binding factor dimerisation" evidence="4">
    <location>
        <begin position="41"/>
        <end position="225"/>
    </location>
</feature>
<sequence>MAGRNDEEGVSNAVSGDAARSSTPANVECPTWSPECIVRHWVFDFYFYLGLKAFENGEHDDFCQIRDVIQGMLCQPLRLEEYVTKKLRVLQLLSRINEGQNLDCIFEIDEQTPLESALNILKMTCEEVALPKAEIDNAKRLVRKMAVIVCIQQNNFEKAQNILKKHFPPGQDLQKAEFMDLIQQKNNSHPSLEEMTYEHFREKMYRFCQTIITVSEPILLKIAKNHLAKHSSEENSNIDQVNETEERVQEEVNCSLAGESSCSLNKRESSKWTTFGRSALKVAFCTLSKMKQATIQFSRLEETDLEPSSGEILVNRNSGSVPNGTNVQTVSRLVIEPDSQTENESVESQSELQEVNQKSSTPPHSEPTQKLFTRQKRSHPPIVSNSSEDSDESIECLNFTVQKPIKRESKSRWKRSCPEGREHWSDEDSLFSVKTRSSKANNRLGSDTDSIYGHGSRKISWQE</sequence>
<dbReference type="SUPFAM" id="SSF63600">
    <property type="entry name" value="Telomeric repeat binding factor (TRF) dimerisation domain"/>
    <property type="match status" value="1"/>
</dbReference>
<dbReference type="Gene3D" id="1.25.40.210">
    <property type="entry name" value="Telomere repeat-binding factor, dimerisation domain"/>
    <property type="match status" value="1"/>
</dbReference>
<dbReference type="GO" id="GO:1905839">
    <property type="term" value="P:negative regulation of telomeric D-loop disassembly"/>
    <property type="evidence" value="ECO:0007669"/>
    <property type="project" value="TreeGrafter"/>
</dbReference>
<evidence type="ECO:0000259" key="4">
    <source>
        <dbReference type="Pfam" id="PF08558"/>
    </source>
</evidence>
<organism evidence="5 6">
    <name type="scientific">Erpetoichthys calabaricus</name>
    <name type="common">Rope fish</name>
    <name type="synonym">Calamoichthys calabaricus</name>
    <dbReference type="NCBI Taxonomy" id="27687"/>
    <lineage>
        <taxon>Eukaryota</taxon>
        <taxon>Metazoa</taxon>
        <taxon>Chordata</taxon>
        <taxon>Craniata</taxon>
        <taxon>Vertebrata</taxon>
        <taxon>Euteleostomi</taxon>
        <taxon>Actinopterygii</taxon>
        <taxon>Polypteriformes</taxon>
        <taxon>Polypteridae</taxon>
        <taxon>Erpetoichthys</taxon>
    </lineage>
</organism>
<evidence type="ECO:0000256" key="3">
    <source>
        <dbReference type="SAM" id="MobiDB-lite"/>
    </source>
</evidence>
<dbReference type="PANTHER" id="PTHR46833:SF1">
    <property type="entry name" value="TELOMERIC REPEAT-BINDING FACTOR 2"/>
    <property type="match status" value="1"/>
</dbReference>
<feature type="region of interest" description="Disordered" evidence="3">
    <location>
        <begin position="339"/>
        <end position="392"/>
    </location>
</feature>
<keyword evidence="2" id="KW-0539">Nucleus</keyword>
<reference evidence="5" key="1">
    <citation type="submission" date="2021-06" db="EMBL/GenBank/DDBJ databases">
        <authorList>
            <consortium name="Wellcome Sanger Institute Data Sharing"/>
        </authorList>
    </citation>
    <scope>NUCLEOTIDE SEQUENCE [LARGE SCALE GENOMIC DNA]</scope>
</reference>
<evidence type="ECO:0000256" key="2">
    <source>
        <dbReference type="ARBA" id="ARBA00023242"/>
    </source>
</evidence>
<protein>
    <submittedName>
        <fullName evidence="5">Telomeric repeat binding factor 2</fullName>
    </submittedName>
</protein>
<dbReference type="GO" id="GO:0003691">
    <property type="term" value="F:double-stranded telomeric DNA binding"/>
    <property type="evidence" value="ECO:0007669"/>
    <property type="project" value="TreeGrafter"/>
</dbReference>
<reference evidence="5" key="2">
    <citation type="submission" date="2025-08" db="UniProtKB">
        <authorList>
            <consortium name="Ensembl"/>
        </authorList>
    </citation>
    <scope>IDENTIFICATION</scope>
</reference>
<dbReference type="GO" id="GO:0031627">
    <property type="term" value="P:telomeric loop formation"/>
    <property type="evidence" value="ECO:0007669"/>
    <property type="project" value="TreeGrafter"/>
</dbReference>
<dbReference type="PANTHER" id="PTHR46833">
    <property type="entry name" value="TELOMERIC REPEAT-BINDING FACTOR 2 TERF2"/>
    <property type="match status" value="1"/>
</dbReference>
<dbReference type="Proteomes" id="UP000694620">
    <property type="component" value="Chromosome 9"/>
</dbReference>
<dbReference type="GO" id="GO:0032210">
    <property type="term" value="P:regulation of telomere maintenance via telomerase"/>
    <property type="evidence" value="ECO:0007669"/>
    <property type="project" value="TreeGrafter"/>
</dbReference>
<dbReference type="GO" id="GO:0031848">
    <property type="term" value="P:protection from non-homologous end joining at telomere"/>
    <property type="evidence" value="ECO:0007669"/>
    <property type="project" value="InterPro"/>
</dbReference>